<comment type="caution">
    <text evidence="2">The sequence shown here is derived from an EMBL/GenBank/DDBJ whole genome shotgun (WGS) entry which is preliminary data.</text>
</comment>
<evidence type="ECO:0000259" key="1">
    <source>
        <dbReference type="PROSITE" id="PS51186"/>
    </source>
</evidence>
<dbReference type="EMBL" id="JACSPP010000076">
    <property type="protein sequence ID" value="MBD8041888.1"/>
    <property type="molecule type" value="Genomic_DNA"/>
</dbReference>
<protein>
    <submittedName>
        <fullName evidence="2">GNAT family N-acetyltransferase</fullName>
    </submittedName>
</protein>
<dbReference type="SUPFAM" id="SSF55729">
    <property type="entry name" value="Acyl-CoA N-acyltransferases (Nat)"/>
    <property type="match status" value="1"/>
</dbReference>
<evidence type="ECO:0000313" key="2">
    <source>
        <dbReference type="EMBL" id="MBD8041888.1"/>
    </source>
</evidence>
<dbReference type="Gene3D" id="3.40.630.30">
    <property type="match status" value="1"/>
</dbReference>
<proteinExistence type="predicted"/>
<gene>
    <name evidence="2" type="ORF">H9625_15870</name>
</gene>
<dbReference type="CDD" id="cd04301">
    <property type="entry name" value="NAT_SF"/>
    <property type="match status" value="1"/>
</dbReference>
<dbReference type="InterPro" id="IPR000182">
    <property type="entry name" value="GNAT_dom"/>
</dbReference>
<sequence length="176" mass="20731">MNTYNIISLHAHPEWRIPAARWFQEKWEIPLEEYLTSIDESIKGTIAVPQWYIVIEGQQIIAGAGVIENDFHDRKDLTPNICALYVEPERRCRGIAGQLLEHICKDMAVKGISTLYLITEHTSFYERYGWEYLCMVKGDDGEQMRMYKNRPKHTRKRIHQDEKNFLEKLKTVSSML</sequence>
<dbReference type="PROSITE" id="PS51186">
    <property type="entry name" value="GNAT"/>
    <property type="match status" value="1"/>
</dbReference>
<evidence type="ECO:0000313" key="3">
    <source>
        <dbReference type="Proteomes" id="UP000620874"/>
    </source>
</evidence>
<accession>A0ABR8YCL3</accession>
<dbReference type="Pfam" id="PF13508">
    <property type="entry name" value="Acetyltransf_7"/>
    <property type="match status" value="1"/>
</dbReference>
<feature type="domain" description="N-acetyltransferase" evidence="1">
    <location>
        <begin position="1"/>
        <end position="151"/>
    </location>
</feature>
<name>A0ABR8YCL3_9BACT</name>
<dbReference type="Proteomes" id="UP000620874">
    <property type="component" value="Unassembled WGS sequence"/>
</dbReference>
<reference evidence="2 3" key="1">
    <citation type="submission" date="2020-08" db="EMBL/GenBank/DDBJ databases">
        <title>A Genomic Blueprint of the Chicken Gut Microbiome.</title>
        <authorList>
            <person name="Gilroy R."/>
            <person name="Ravi A."/>
            <person name="Getino M."/>
            <person name="Pursley I."/>
            <person name="Horton D.L."/>
            <person name="Alikhan N.-F."/>
            <person name="Baker D."/>
            <person name="Gharbi K."/>
            <person name="Hall N."/>
            <person name="Watson M."/>
            <person name="Adriaenssens E.M."/>
            <person name="Foster-Nyarko E."/>
            <person name="Jarju S."/>
            <person name="Secka A."/>
            <person name="Antonio M."/>
            <person name="Oren A."/>
            <person name="Chaudhuri R."/>
            <person name="La Ragione R.M."/>
            <person name="Hildebrand F."/>
            <person name="Pallen M.J."/>
        </authorList>
    </citation>
    <scope>NUCLEOTIDE SEQUENCE [LARGE SCALE GENOMIC DNA]</scope>
    <source>
        <strain evidence="2 3">Sa1CVN1</strain>
    </source>
</reference>
<keyword evidence="3" id="KW-1185">Reference proteome</keyword>
<organism evidence="2 3">
    <name type="scientific">Phocaeicola intestinalis</name>
    <dbReference type="NCBI Taxonomy" id="2762212"/>
    <lineage>
        <taxon>Bacteria</taxon>
        <taxon>Pseudomonadati</taxon>
        <taxon>Bacteroidota</taxon>
        <taxon>Bacteroidia</taxon>
        <taxon>Bacteroidales</taxon>
        <taxon>Bacteroidaceae</taxon>
        <taxon>Phocaeicola</taxon>
    </lineage>
</organism>
<dbReference type="InterPro" id="IPR016181">
    <property type="entry name" value="Acyl_CoA_acyltransferase"/>
</dbReference>